<dbReference type="RefSeq" id="XP_002177387.1">
    <property type="nucleotide sequence ID" value="XM_002177351.1"/>
</dbReference>
<evidence type="ECO:0000259" key="2">
    <source>
        <dbReference type="PROSITE" id="PS50033"/>
    </source>
</evidence>
<keyword evidence="4" id="KW-1185">Reference proteome</keyword>
<dbReference type="InterPro" id="IPR001012">
    <property type="entry name" value="UBX_dom"/>
</dbReference>
<dbReference type="EMBL" id="CM000605">
    <property type="protein sequence ID" value="EEC51850.1"/>
    <property type="molecule type" value="Genomic_DNA"/>
</dbReference>
<dbReference type="GO" id="GO:0043161">
    <property type="term" value="P:proteasome-mediated ubiquitin-dependent protein catabolic process"/>
    <property type="evidence" value="ECO:0007669"/>
    <property type="project" value="TreeGrafter"/>
</dbReference>
<organism evidence="3 4">
    <name type="scientific">Phaeodactylum tricornutum (strain CCAP 1055/1)</name>
    <dbReference type="NCBI Taxonomy" id="556484"/>
    <lineage>
        <taxon>Eukaryota</taxon>
        <taxon>Sar</taxon>
        <taxon>Stramenopiles</taxon>
        <taxon>Ochrophyta</taxon>
        <taxon>Bacillariophyta</taxon>
        <taxon>Bacillariophyceae</taxon>
        <taxon>Bacillariophycidae</taxon>
        <taxon>Naviculales</taxon>
        <taxon>Phaeodactylaceae</taxon>
        <taxon>Phaeodactylum</taxon>
    </lineage>
</organism>
<dbReference type="PROSITE" id="PS50330">
    <property type="entry name" value="UIM"/>
    <property type="match status" value="1"/>
</dbReference>
<sequence>MGDANNDELVSHFMAVTGIADADKATSYLEMSGGDLETAVGLYMEHEQTAGAASGTAASGLALQDQIRAPDATRTMRLMDDGPSNPMLGGHTMMGMMGGIDPAIRLMNDMMEEQLAQTAFSAAPRAIDARAAVNAAAAETLDDDGEYVMEDDDDDDVQVLSGPQIPARLSDLFAAPTEILFKNGGFQNARTTAKDSRRWLLVNIQRDAEFASHALNRDVWRDELVENLVREGFIFWQTMDQTAEGRTYTERYQVHDFPHIGIVDPRTGRLLWRKEGWTQANPMTAELFAEMAMDFCSRNSFDRAPQAPRPSGARVPKRPMQQMSEDEQLQAAMRASMGDVVADEDKKEEDGDSDEEIEYIAPDTEESKPAAIKSPPSMSTDLIGMDVGQEPPSGARIQLRMPDGKRVVRKFPGDSLVKIVYAFVAQSNEEARGGREFVLMAGFPPSDLIDECEKTIDEYTINDDSLLEAWKGTFPQIFKDGEIPPRVLTLEHHDMNLLKQIWVNLSKSEKIVSFVVQEWAEQIRDRMKPTRCFLRICFVFKSANSRGYTFLVISILHPDSKPHFSSYLLINTEQTTDTELRCSRLTLYRVCCPRMLAKLCPRMPYQGLTDVYRGCRLYSSINVRRILIFDTSAELPGSPAL</sequence>
<dbReference type="GO" id="GO:0043130">
    <property type="term" value="F:ubiquitin binding"/>
    <property type="evidence" value="ECO:0007669"/>
    <property type="project" value="TreeGrafter"/>
</dbReference>
<name>B7FQE3_PHATC</name>
<dbReference type="Pfam" id="PF00789">
    <property type="entry name" value="UBX"/>
    <property type="match status" value="1"/>
</dbReference>
<dbReference type="SMART" id="SM00166">
    <property type="entry name" value="UBX"/>
    <property type="match status" value="1"/>
</dbReference>
<dbReference type="GO" id="GO:0005634">
    <property type="term" value="C:nucleus"/>
    <property type="evidence" value="ECO:0007669"/>
    <property type="project" value="TreeGrafter"/>
</dbReference>
<dbReference type="PROSITE" id="PS50033">
    <property type="entry name" value="UBX"/>
    <property type="match status" value="1"/>
</dbReference>
<proteinExistence type="predicted"/>
<dbReference type="GeneID" id="7196836"/>
<reference evidence="3 4" key="1">
    <citation type="journal article" date="2008" name="Nature">
        <title>The Phaeodactylum genome reveals the evolutionary history of diatom genomes.</title>
        <authorList>
            <person name="Bowler C."/>
            <person name="Allen A.E."/>
            <person name="Badger J.H."/>
            <person name="Grimwood J."/>
            <person name="Jabbari K."/>
            <person name="Kuo A."/>
            <person name="Maheswari U."/>
            <person name="Martens C."/>
            <person name="Maumus F."/>
            <person name="Otillar R.P."/>
            <person name="Rayko E."/>
            <person name="Salamov A."/>
            <person name="Vandepoele K."/>
            <person name="Beszteri B."/>
            <person name="Gruber A."/>
            <person name="Heijde M."/>
            <person name="Katinka M."/>
            <person name="Mock T."/>
            <person name="Valentin K."/>
            <person name="Verret F."/>
            <person name="Berges J.A."/>
            <person name="Brownlee C."/>
            <person name="Cadoret J.P."/>
            <person name="Chiovitti A."/>
            <person name="Choi C.J."/>
            <person name="Coesel S."/>
            <person name="De Martino A."/>
            <person name="Detter J.C."/>
            <person name="Durkin C."/>
            <person name="Falciatore A."/>
            <person name="Fournet J."/>
            <person name="Haruta M."/>
            <person name="Huysman M.J."/>
            <person name="Jenkins B.D."/>
            <person name="Jiroutova K."/>
            <person name="Jorgensen R.E."/>
            <person name="Joubert Y."/>
            <person name="Kaplan A."/>
            <person name="Kroger N."/>
            <person name="Kroth P.G."/>
            <person name="La Roche J."/>
            <person name="Lindquist E."/>
            <person name="Lommer M."/>
            <person name="Martin-Jezequel V."/>
            <person name="Lopez P.J."/>
            <person name="Lucas S."/>
            <person name="Mangogna M."/>
            <person name="McGinnis K."/>
            <person name="Medlin L.K."/>
            <person name="Montsant A."/>
            <person name="Oudot-Le Secq M.P."/>
            <person name="Napoli C."/>
            <person name="Obornik M."/>
            <person name="Parker M.S."/>
            <person name="Petit J.L."/>
            <person name="Porcel B.M."/>
            <person name="Poulsen N."/>
            <person name="Robison M."/>
            <person name="Rychlewski L."/>
            <person name="Rynearson T.A."/>
            <person name="Schmutz J."/>
            <person name="Shapiro H."/>
            <person name="Siaut M."/>
            <person name="Stanley M."/>
            <person name="Sussman M.R."/>
            <person name="Taylor A.R."/>
            <person name="Vardi A."/>
            <person name="von Dassow P."/>
            <person name="Vyverman W."/>
            <person name="Willis A."/>
            <person name="Wyrwicz L.S."/>
            <person name="Rokhsar D.S."/>
            <person name="Weissenbach J."/>
            <person name="Armbrust E.V."/>
            <person name="Green B.R."/>
            <person name="Van de Peer Y."/>
            <person name="Grigoriev I.V."/>
        </authorList>
    </citation>
    <scope>NUCLEOTIDE SEQUENCE [LARGE SCALE GENOMIC DNA]</scope>
    <source>
        <strain evidence="3 4">CCAP 1055/1</strain>
    </source>
</reference>
<dbReference type="SUPFAM" id="SSF46934">
    <property type="entry name" value="UBA-like"/>
    <property type="match status" value="1"/>
</dbReference>
<feature type="domain" description="UBX" evidence="2">
    <location>
        <begin position="390"/>
        <end position="469"/>
    </location>
</feature>
<dbReference type="PANTHER" id="PTHR23322">
    <property type="entry name" value="FAS-ASSOCIATED PROTEIN"/>
    <property type="match status" value="1"/>
</dbReference>
<dbReference type="Gene3D" id="3.10.20.90">
    <property type="entry name" value="Phosphatidylinositol 3-kinase Catalytic Subunit, Chain A, domain 1"/>
    <property type="match status" value="1"/>
</dbReference>
<dbReference type="InterPro" id="IPR050730">
    <property type="entry name" value="UBX_domain-protein"/>
</dbReference>
<dbReference type="InParanoid" id="B7FQE3"/>
<dbReference type="CDD" id="cd01767">
    <property type="entry name" value="UBX"/>
    <property type="match status" value="1"/>
</dbReference>
<dbReference type="AlphaFoldDB" id="B7FQE3"/>
<dbReference type="HOGENOM" id="CLU_044260_0_0_1"/>
<evidence type="ECO:0000313" key="3">
    <source>
        <dbReference type="EMBL" id="EEC51850.1"/>
    </source>
</evidence>
<dbReference type="Gene3D" id="1.10.8.10">
    <property type="entry name" value="DNA helicase RuvA subunit, C-terminal domain"/>
    <property type="match status" value="1"/>
</dbReference>
<dbReference type="STRING" id="556484.B7FQE3"/>
<dbReference type="PaxDb" id="2850-Phatr43033"/>
<feature type="region of interest" description="Disordered" evidence="1">
    <location>
        <begin position="300"/>
        <end position="355"/>
    </location>
</feature>
<dbReference type="Pfam" id="PF14555">
    <property type="entry name" value="UBA_4"/>
    <property type="match status" value="1"/>
</dbReference>
<dbReference type="InterPro" id="IPR006577">
    <property type="entry name" value="UAS"/>
</dbReference>
<dbReference type="OrthoDB" id="270602at2759"/>
<protein>
    <recommendedName>
        <fullName evidence="2">UBX domain-containing protein</fullName>
    </recommendedName>
</protein>
<evidence type="ECO:0000256" key="1">
    <source>
        <dbReference type="SAM" id="MobiDB-lite"/>
    </source>
</evidence>
<dbReference type="SUPFAM" id="SSF54236">
    <property type="entry name" value="Ubiquitin-like"/>
    <property type="match status" value="1"/>
</dbReference>
<accession>B7FQE3</accession>
<dbReference type="Proteomes" id="UP000000759">
    <property type="component" value="Chromosome 1"/>
</dbReference>
<dbReference type="CDD" id="cd02958">
    <property type="entry name" value="UAS"/>
    <property type="match status" value="1"/>
</dbReference>
<gene>
    <name evidence="3" type="ORF">PHATRDRAFT_43033</name>
</gene>
<reference evidence="4" key="2">
    <citation type="submission" date="2008-08" db="EMBL/GenBank/DDBJ databases">
        <authorList>
            <consortium name="Diatom Consortium"/>
            <person name="Grigoriev I."/>
            <person name="Grimwood J."/>
            <person name="Kuo A."/>
            <person name="Otillar R.P."/>
            <person name="Salamov A."/>
            <person name="Detter J.C."/>
            <person name="Lindquist E."/>
            <person name="Shapiro H."/>
            <person name="Lucas S."/>
            <person name="Glavina del Rio T."/>
            <person name="Pitluck S."/>
            <person name="Rokhsar D."/>
            <person name="Bowler C."/>
        </authorList>
    </citation>
    <scope>GENOME REANNOTATION</scope>
    <source>
        <strain evidence="4">CCAP 1055/1</strain>
    </source>
</reference>
<dbReference type="Pfam" id="PF13899">
    <property type="entry name" value="Thioredoxin_7"/>
    <property type="match status" value="1"/>
</dbReference>
<dbReference type="InterPro" id="IPR036249">
    <property type="entry name" value="Thioredoxin-like_sf"/>
</dbReference>
<dbReference type="InterPro" id="IPR029071">
    <property type="entry name" value="Ubiquitin-like_domsf"/>
</dbReference>
<dbReference type="KEGG" id="pti:PHATRDRAFT_43033"/>
<dbReference type="SMART" id="SM00594">
    <property type="entry name" value="UAS"/>
    <property type="match status" value="1"/>
</dbReference>
<dbReference type="Gene3D" id="3.40.30.10">
    <property type="entry name" value="Glutaredoxin"/>
    <property type="match status" value="1"/>
</dbReference>
<dbReference type="CDD" id="cd14346">
    <property type="entry name" value="UBA_Ubx5_like"/>
    <property type="match status" value="1"/>
</dbReference>
<dbReference type="SUPFAM" id="SSF52833">
    <property type="entry name" value="Thioredoxin-like"/>
    <property type="match status" value="1"/>
</dbReference>
<dbReference type="eggNOG" id="KOG1364">
    <property type="taxonomic scope" value="Eukaryota"/>
</dbReference>
<dbReference type="InterPro" id="IPR009060">
    <property type="entry name" value="UBA-like_sf"/>
</dbReference>
<dbReference type="InterPro" id="IPR003903">
    <property type="entry name" value="UIM_dom"/>
</dbReference>
<evidence type="ECO:0000313" key="4">
    <source>
        <dbReference type="Proteomes" id="UP000000759"/>
    </source>
</evidence>
<dbReference type="PANTHER" id="PTHR23322:SF6">
    <property type="entry name" value="UBX DOMAIN-CONTAINING PROTEIN 7"/>
    <property type="match status" value="1"/>
</dbReference>